<evidence type="ECO:0000313" key="14">
    <source>
        <dbReference type="EMBL" id="MFC0178624.1"/>
    </source>
</evidence>
<dbReference type="InterPro" id="IPR042233">
    <property type="entry name" value="Cell_div_ZapA_N"/>
</dbReference>
<comment type="caution">
    <text evidence="14">The sequence shown here is derived from an EMBL/GenBank/DDBJ whole genome shotgun (WGS) entry which is preliminary data.</text>
</comment>
<evidence type="ECO:0000256" key="3">
    <source>
        <dbReference type="ARBA" id="ARBA00015195"/>
    </source>
</evidence>
<dbReference type="GO" id="GO:0051301">
    <property type="term" value="P:cell division"/>
    <property type="evidence" value="ECO:0007669"/>
    <property type="project" value="UniProtKB-KW"/>
</dbReference>
<name>A0ABV6C6M8_9GAMM</name>
<comment type="subcellular location">
    <subcellularLocation>
        <location evidence="1">Cytoplasm</location>
    </subcellularLocation>
</comment>
<evidence type="ECO:0000256" key="9">
    <source>
        <dbReference type="ARBA" id="ARBA00024910"/>
    </source>
</evidence>
<dbReference type="SUPFAM" id="SSF102829">
    <property type="entry name" value="Cell division protein ZapA-like"/>
    <property type="match status" value="1"/>
</dbReference>
<keyword evidence="15" id="KW-1185">Reference proteome</keyword>
<evidence type="ECO:0000256" key="11">
    <source>
        <dbReference type="ARBA" id="ARBA00033158"/>
    </source>
</evidence>
<dbReference type="RefSeq" id="WP_385875443.1">
    <property type="nucleotide sequence ID" value="NZ_JBHLXE010000013.1"/>
</dbReference>
<keyword evidence="4" id="KW-0963">Cytoplasm</keyword>
<feature type="region of interest" description="Disordered" evidence="13">
    <location>
        <begin position="104"/>
        <end position="127"/>
    </location>
</feature>
<keyword evidence="6 12" id="KW-0175">Coiled coil</keyword>
<dbReference type="Pfam" id="PF05164">
    <property type="entry name" value="ZapA"/>
    <property type="match status" value="1"/>
</dbReference>
<dbReference type="EMBL" id="JBHLXE010000013">
    <property type="protein sequence ID" value="MFC0178624.1"/>
    <property type="molecule type" value="Genomic_DNA"/>
</dbReference>
<dbReference type="PANTHER" id="PTHR34981">
    <property type="entry name" value="CELL DIVISION PROTEIN ZAPA"/>
    <property type="match status" value="1"/>
</dbReference>
<evidence type="ECO:0000256" key="13">
    <source>
        <dbReference type="SAM" id="MobiDB-lite"/>
    </source>
</evidence>
<evidence type="ECO:0000256" key="12">
    <source>
        <dbReference type="SAM" id="Coils"/>
    </source>
</evidence>
<comment type="function">
    <text evidence="9">Activator of cell division through the inhibition of FtsZ GTPase activity, therefore promoting FtsZ assembly into bundles of protofilaments necessary for the formation of the division Z ring. It is recruited early at mid-cell but it is not essential for cell division.</text>
</comment>
<keyword evidence="5 14" id="KW-0132">Cell division</keyword>
<dbReference type="Proteomes" id="UP001589758">
    <property type="component" value="Unassembled WGS sequence"/>
</dbReference>
<evidence type="ECO:0000313" key="15">
    <source>
        <dbReference type="Proteomes" id="UP001589758"/>
    </source>
</evidence>
<evidence type="ECO:0000256" key="4">
    <source>
        <dbReference type="ARBA" id="ARBA00022490"/>
    </source>
</evidence>
<comment type="subunit">
    <text evidence="10">Homodimer. Interacts with FtsZ.</text>
</comment>
<sequence>MATQPVNINVFGRSFRVNCPVEQKEALEFSALDLDNRLRELKNRTGVSNIEQLIFIAALNVCHELAEERKKTSEYATNMENRIKALQETIERALMQHASLDSASFEEKVTQAPTHETVDTPPSTQLL</sequence>
<evidence type="ECO:0000256" key="10">
    <source>
        <dbReference type="ARBA" id="ARBA00026068"/>
    </source>
</evidence>
<evidence type="ECO:0000256" key="6">
    <source>
        <dbReference type="ARBA" id="ARBA00023054"/>
    </source>
</evidence>
<comment type="similarity">
    <text evidence="2">Belongs to the ZapA family. Type 1 subfamily.</text>
</comment>
<reference evidence="14 15" key="1">
    <citation type="submission" date="2024-09" db="EMBL/GenBank/DDBJ databases">
        <authorList>
            <person name="Sun Q."/>
            <person name="Mori K."/>
        </authorList>
    </citation>
    <scope>NUCLEOTIDE SEQUENCE [LARGE SCALE GENOMIC DNA]</scope>
    <source>
        <strain evidence="14 15">CCM 8545</strain>
    </source>
</reference>
<dbReference type="PANTHER" id="PTHR34981:SF1">
    <property type="entry name" value="CELL DIVISION PROTEIN ZAPA"/>
    <property type="match status" value="1"/>
</dbReference>
<evidence type="ECO:0000256" key="1">
    <source>
        <dbReference type="ARBA" id="ARBA00004496"/>
    </source>
</evidence>
<gene>
    <name evidence="14" type="primary">zapA</name>
    <name evidence="14" type="ORF">ACFFIT_00655</name>
</gene>
<dbReference type="Gene3D" id="3.30.160.880">
    <property type="entry name" value="Cell division protein ZapA protomer, N-terminal domain"/>
    <property type="match status" value="1"/>
</dbReference>
<feature type="coiled-coil region" evidence="12">
    <location>
        <begin position="69"/>
        <end position="103"/>
    </location>
</feature>
<dbReference type="InterPro" id="IPR007838">
    <property type="entry name" value="Cell_div_ZapA-like"/>
</dbReference>
<accession>A0ABV6C6M8</accession>
<evidence type="ECO:0000256" key="2">
    <source>
        <dbReference type="ARBA" id="ARBA00010074"/>
    </source>
</evidence>
<dbReference type="Gene3D" id="1.20.5.50">
    <property type="match status" value="1"/>
</dbReference>
<dbReference type="NCBIfam" id="NF008209">
    <property type="entry name" value="PRK10972.1"/>
    <property type="match status" value="1"/>
</dbReference>
<dbReference type="InterPro" id="IPR036192">
    <property type="entry name" value="Cell_div_ZapA-like_sf"/>
</dbReference>
<evidence type="ECO:0000256" key="7">
    <source>
        <dbReference type="ARBA" id="ARBA00023210"/>
    </source>
</evidence>
<keyword evidence="7" id="KW-0717">Septation</keyword>
<organism evidence="14 15">
    <name type="scientific">Thorsellia kenyensis</name>
    <dbReference type="NCBI Taxonomy" id="1549888"/>
    <lineage>
        <taxon>Bacteria</taxon>
        <taxon>Pseudomonadati</taxon>
        <taxon>Pseudomonadota</taxon>
        <taxon>Gammaproteobacteria</taxon>
        <taxon>Enterobacterales</taxon>
        <taxon>Thorselliaceae</taxon>
        <taxon>Thorsellia</taxon>
    </lineage>
</organism>
<proteinExistence type="inferred from homology"/>
<protein>
    <recommendedName>
        <fullName evidence="3">Cell division protein ZapA</fullName>
    </recommendedName>
    <alternativeName>
        <fullName evidence="11">Z ring-associated protein ZapA</fullName>
    </alternativeName>
</protein>
<evidence type="ECO:0000256" key="5">
    <source>
        <dbReference type="ARBA" id="ARBA00022618"/>
    </source>
</evidence>
<evidence type="ECO:0000256" key="8">
    <source>
        <dbReference type="ARBA" id="ARBA00023306"/>
    </source>
</evidence>
<keyword evidence="8" id="KW-0131">Cell cycle</keyword>